<dbReference type="NCBIfam" id="NF040579">
    <property type="entry name" value="S1_dom_CvfD"/>
    <property type="match status" value="1"/>
</dbReference>
<dbReference type="Pfam" id="PF00575">
    <property type="entry name" value="S1"/>
    <property type="match status" value="1"/>
</dbReference>
<evidence type="ECO:0000313" key="4">
    <source>
        <dbReference type="Proteomes" id="UP000325054"/>
    </source>
</evidence>
<evidence type="ECO:0000259" key="2">
    <source>
        <dbReference type="PROSITE" id="PS50126"/>
    </source>
</evidence>
<dbReference type="SMART" id="SM00316">
    <property type="entry name" value="S1"/>
    <property type="match status" value="1"/>
</dbReference>
<feature type="domain" description="S1 motif" evidence="2">
    <location>
        <begin position="8"/>
        <end position="77"/>
    </location>
</feature>
<dbReference type="NCBIfam" id="NF005973">
    <property type="entry name" value="PRK08059.1"/>
    <property type="match status" value="1"/>
</dbReference>
<dbReference type="PROSITE" id="PS50126">
    <property type="entry name" value="S1"/>
    <property type="match status" value="1"/>
</dbReference>
<dbReference type="InterPro" id="IPR003029">
    <property type="entry name" value="S1_domain"/>
</dbReference>
<reference evidence="3 4" key="1">
    <citation type="submission" date="2019-08" db="EMBL/GenBank/DDBJ databases">
        <title>Bacillus genomes from the desert of Cuatro Cienegas, Coahuila.</title>
        <authorList>
            <person name="Olmedo-Alvarez G."/>
        </authorList>
    </citation>
    <scope>NUCLEOTIDE SEQUENCE [LARGE SCALE GENOMIC DNA]</scope>
    <source>
        <strain evidence="3 4">CH451a_14T</strain>
    </source>
</reference>
<dbReference type="InterPro" id="IPR012340">
    <property type="entry name" value="NA-bd_OB-fold"/>
</dbReference>
<evidence type="ECO:0000313" key="3">
    <source>
        <dbReference type="EMBL" id="TYS76053.1"/>
    </source>
</evidence>
<evidence type="ECO:0000256" key="1">
    <source>
        <dbReference type="SAM" id="MobiDB-lite"/>
    </source>
</evidence>
<name>A0A5D4TJJ7_9BACI</name>
<dbReference type="InterPro" id="IPR050437">
    <property type="entry name" value="Ribos_protein_bS1-like"/>
</dbReference>
<dbReference type="GO" id="GO:0003735">
    <property type="term" value="F:structural constituent of ribosome"/>
    <property type="evidence" value="ECO:0007669"/>
    <property type="project" value="TreeGrafter"/>
</dbReference>
<protein>
    <submittedName>
        <fullName evidence="3">General stress protein 13</fullName>
    </submittedName>
</protein>
<sequence length="138" mass="14898">MSTKYETGNVVTGKVTGIQPYGAFVALDENTQGLVHISEITHGFVKDVNEHLSVGDEVNVKVLSVDEAAGKISLSIRATEEPPAEEPKAAAAVKKPKRRQGSVKSAPATEAAPTGFNTLKDKLEEWIEQSERQDLIKK</sequence>
<dbReference type="GO" id="GO:0003729">
    <property type="term" value="F:mRNA binding"/>
    <property type="evidence" value="ECO:0007669"/>
    <property type="project" value="TreeGrafter"/>
</dbReference>
<proteinExistence type="predicted"/>
<dbReference type="SUPFAM" id="SSF50249">
    <property type="entry name" value="Nucleic acid-binding proteins"/>
    <property type="match status" value="1"/>
</dbReference>
<accession>A0A5D4TJJ7</accession>
<dbReference type="FunFam" id="2.40.50.140:FF:000059">
    <property type="entry name" value="S1 RNA binding protein"/>
    <property type="match status" value="1"/>
</dbReference>
<dbReference type="PANTHER" id="PTHR10724">
    <property type="entry name" value="30S RIBOSOMAL PROTEIN S1"/>
    <property type="match status" value="1"/>
</dbReference>
<dbReference type="Proteomes" id="UP000325054">
    <property type="component" value="Unassembled WGS sequence"/>
</dbReference>
<dbReference type="EMBL" id="VTEW01000014">
    <property type="protein sequence ID" value="TYS76053.1"/>
    <property type="molecule type" value="Genomic_DNA"/>
</dbReference>
<feature type="region of interest" description="Disordered" evidence="1">
    <location>
        <begin position="78"/>
        <end position="117"/>
    </location>
</feature>
<organism evidence="3 4">
    <name type="scientific">Rossellomorea aquimaris</name>
    <dbReference type="NCBI Taxonomy" id="189382"/>
    <lineage>
        <taxon>Bacteria</taxon>
        <taxon>Bacillati</taxon>
        <taxon>Bacillota</taxon>
        <taxon>Bacilli</taxon>
        <taxon>Bacillales</taxon>
        <taxon>Bacillaceae</taxon>
        <taxon>Rossellomorea</taxon>
    </lineage>
</organism>
<dbReference type="AlphaFoldDB" id="A0A5D4TJJ7"/>
<gene>
    <name evidence="3" type="primary">yugI</name>
    <name evidence="3" type="ORF">FZC80_15975</name>
</gene>
<dbReference type="OrthoDB" id="9810507at2"/>
<comment type="caution">
    <text evidence="3">The sequence shown here is derived from an EMBL/GenBank/DDBJ whole genome shotgun (WGS) entry which is preliminary data.</text>
</comment>
<dbReference type="RefSeq" id="WP_148992414.1">
    <property type="nucleotide sequence ID" value="NZ_VTEW01000014.1"/>
</dbReference>
<dbReference type="GO" id="GO:0006412">
    <property type="term" value="P:translation"/>
    <property type="evidence" value="ECO:0007669"/>
    <property type="project" value="TreeGrafter"/>
</dbReference>
<dbReference type="Gene3D" id="2.40.50.140">
    <property type="entry name" value="Nucleic acid-binding proteins"/>
    <property type="match status" value="1"/>
</dbReference>